<name>A0ABW2YSX8_9SPHI</name>
<keyword evidence="1 2" id="KW-0597">Phosphoprotein</keyword>
<comment type="caution">
    <text evidence="4">The sequence shown here is derived from an EMBL/GenBank/DDBJ whole genome shotgun (WGS) entry which is preliminary data.</text>
</comment>
<dbReference type="Gene3D" id="3.40.50.2300">
    <property type="match status" value="1"/>
</dbReference>
<evidence type="ECO:0000313" key="4">
    <source>
        <dbReference type="EMBL" id="MFD0749136.1"/>
    </source>
</evidence>
<dbReference type="InterPro" id="IPR011006">
    <property type="entry name" value="CheY-like_superfamily"/>
</dbReference>
<dbReference type="SMART" id="SM00448">
    <property type="entry name" value="REC"/>
    <property type="match status" value="1"/>
</dbReference>
<reference evidence="5" key="1">
    <citation type="journal article" date="2019" name="Int. J. Syst. Evol. Microbiol.">
        <title>The Global Catalogue of Microorganisms (GCM) 10K type strain sequencing project: providing services to taxonomists for standard genome sequencing and annotation.</title>
        <authorList>
            <consortium name="The Broad Institute Genomics Platform"/>
            <consortium name="The Broad Institute Genome Sequencing Center for Infectious Disease"/>
            <person name="Wu L."/>
            <person name="Ma J."/>
        </authorList>
    </citation>
    <scope>NUCLEOTIDE SEQUENCE [LARGE SCALE GENOMIC DNA]</scope>
    <source>
        <strain evidence="5">CCUG 63418</strain>
    </source>
</reference>
<dbReference type="EMBL" id="JBHTHU010000001">
    <property type="protein sequence ID" value="MFD0749136.1"/>
    <property type="molecule type" value="Genomic_DNA"/>
</dbReference>
<keyword evidence="5" id="KW-1185">Reference proteome</keyword>
<dbReference type="PANTHER" id="PTHR44591">
    <property type="entry name" value="STRESS RESPONSE REGULATOR PROTEIN 1"/>
    <property type="match status" value="1"/>
</dbReference>
<accession>A0ABW2YSX8</accession>
<feature type="domain" description="Response regulatory" evidence="3">
    <location>
        <begin position="1"/>
        <end position="112"/>
    </location>
</feature>
<dbReference type="Pfam" id="PF00072">
    <property type="entry name" value="Response_reg"/>
    <property type="match status" value="1"/>
</dbReference>
<evidence type="ECO:0000256" key="2">
    <source>
        <dbReference type="PROSITE-ProRule" id="PRU00169"/>
    </source>
</evidence>
<evidence type="ECO:0000313" key="5">
    <source>
        <dbReference type="Proteomes" id="UP001596958"/>
    </source>
</evidence>
<organism evidence="4 5">
    <name type="scientific">Mucilaginibacter calamicampi</name>
    <dbReference type="NCBI Taxonomy" id="1302352"/>
    <lineage>
        <taxon>Bacteria</taxon>
        <taxon>Pseudomonadati</taxon>
        <taxon>Bacteroidota</taxon>
        <taxon>Sphingobacteriia</taxon>
        <taxon>Sphingobacteriales</taxon>
        <taxon>Sphingobacteriaceae</taxon>
        <taxon>Mucilaginibacter</taxon>
    </lineage>
</organism>
<proteinExistence type="predicted"/>
<dbReference type="Proteomes" id="UP001596958">
    <property type="component" value="Unassembled WGS sequence"/>
</dbReference>
<evidence type="ECO:0000256" key="1">
    <source>
        <dbReference type="ARBA" id="ARBA00022553"/>
    </source>
</evidence>
<evidence type="ECO:0000259" key="3">
    <source>
        <dbReference type="PROSITE" id="PS50110"/>
    </source>
</evidence>
<dbReference type="InterPro" id="IPR050595">
    <property type="entry name" value="Bact_response_regulator"/>
</dbReference>
<protein>
    <submittedName>
        <fullName evidence="4">PleD family two-component system response regulator</fullName>
    </submittedName>
</protein>
<dbReference type="PROSITE" id="PS50110">
    <property type="entry name" value="RESPONSE_REGULATORY"/>
    <property type="match status" value="1"/>
</dbReference>
<dbReference type="InterPro" id="IPR001789">
    <property type="entry name" value="Sig_transdc_resp-reg_receiver"/>
</dbReference>
<dbReference type="PANTHER" id="PTHR44591:SF3">
    <property type="entry name" value="RESPONSE REGULATORY DOMAIN-CONTAINING PROTEIN"/>
    <property type="match status" value="1"/>
</dbReference>
<dbReference type="SUPFAM" id="SSF52172">
    <property type="entry name" value="CheY-like"/>
    <property type="match status" value="1"/>
</dbReference>
<gene>
    <name evidence="4" type="ORF">ACFQZS_03220</name>
</gene>
<dbReference type="RefSeq" id="WP_377097238.1">
    <property type="nucleotide sequence ID" value="NZ_JBHTHU010000001.1"/>
</dbReference>
<sequence>MIIDDEAEILELLRHVLQEAGYEVMTGRDVTDLYEIEKDPPDLLLVDNWLEGKTGHDICYHLKTTPKTSDIPVLLISATPNLARTAESCLADDFIAKPFEITELLEKIKSNLS</sequence>
<feature type="modified residue" description="4-aspartylphosphate" evidence="2">
    <location>
        <position position="47"/>
    </location>
</feature>